<evidence type="ECO:0000313" key="4">
    <source>
        <dbReference type="EMBL" id="MFC7386531.1"/>
    </source>
</evidence>
<keyword evidence="5" id="KW-1185">Reference proteome</keyword>
<dbReference type="Gene3D" id="3.40.50.1820">
    <property type="entry name" value="alpha/beta hydrolase"/>
    <property type="match status" value="1"/>
</dbReference>
<reference evidence="5" key="1">
    <citation type="journal article" date="2019" name="Int. J. Syst. Evol. Microbiol.">
        <title>The Global Catalogue of Microorganisms (GCM) 10K type strain sequencing project: providing services to taxonomists for standard genome sequencing and annotation.</title>
        <authorList>
            <consortium name="The Broad Institute Genomics Platform"/>
            <consortium name="The Broad Institute Genome Sequencing Center for Infectious Disease"/>
            <person name="Wu L."/>
            <person name="Ma J."/>
        </authorList>
    </citation>
    <scope>NUCLEOTIDE SEQUENCE [LARGE SCALE GENOMIC DNA]</scope>
    <source>
        <strain evidence="5">CECT 7649</strain>
    </source>
</reference>
<dbReference type="InterPro" id="IPR001031">
    <property type="entry name" value="Thioesterase"/>
</dbReference>
<gene>
    <name evidence="4" type="ORF">ACFQSB_30285</name>
</gene>
<evidence type="ECO:0000259" key="3">
    <source>
        <dbReference type="SMART" id="SM00824"/>
    </source>
</evidence>
<feature type="domain" description="Thioesterase TesA-like" evidence="3">
    <location>
        <begin position="24"/>
        <end position="243"/>
    </location>
</feature>
<comment type="caution">
    <text evidence="4">The sequence shown here is derived from an EMBL/GenBank/DDBJ whole genome shotgun (WGS) entry which is preliminary data.</text>
</comment>
<name>A0ABW2PAB9_9ACTN</name>
<accession>A0ABW2PAB9</accession>
<dbReference type="EMBL" id="JBHTCG010000027">
    <property type="protein sequence ID" value="MFC7386531.1"/>
    <property type="molecule type" value="Genomic_DNA"/>
</dbReference>
<organism evidence="4 5">
    <name type="scientific">Sphaerisporangium rhizosphaerae</name>
    <dbReference type="NCBI Taxonomy" id="2269375"/>
    <lineage>
        <taxon>Bacteria</taxon>
        <taxon>Bacillati</taxon>
        <taxon>Actinomycetota</taxon>
        <taxon>Actinomycetes</taxon>
        <taxon>Streptosporangiales</taxon>
        <taxon>Streptosporangiaceae</taxon>
        <taxon>Sphaerisporangium</taxon>
    </lineage>
</organism>
<dbReference type="InterPro" id="IPR020802">
    <property type="entry name" value="TesA-like"/>
</dbReference>
<evidence type="ECO:0000313" key="5">
    <source>
        <dbReference type="Proteomes" id="UP001596496"/>
    </source>
</evidence>
<evidence type="ECO:0000256" key="2">
    <source>
        <dbReference type="ARBA" id="ARBA00022801"/>
    </source>
</evidence>
<dbReference type="Pfam" id="PF00975">
    <property type="entry name" value="Thioesterase"/>
    <property type="match status" value="1"/>
</dbReference>
<dbReference type="InterPro" id="IPR029058">
    <property type="entry name" value="AB_hydrolase_fold"/>
</dbReference>
<keyword evidence="2" id="KW-0378">Hydrolase</keyword>
<dbReference type="InterPro" id="IPR012223">
    <property type="entry name" value="TEII"/>
</dbReference>
<dbReference type="RefSeq" id="WP_380830259.1">
    <property type="nucleotide sequence ID" value="NZ_JBHTCG010000027.1"/>
</dbReference>
<dbReference type="PANTHER" id="PTHR11487:SF0">
    <property type="entry name" value="S-ACYL FATTY ACID SYNTHASE THIOESTERASE, MEDIUM CHAIN"/>
    <property type="match status" value="1"/>
</dbReference>
<proteinExistence type="inferred from homology"/>
<dbReference type="SUPFAM" id="SSF53474">
    <property type="entry name" value="alpha/beta-Hydrolases"/>
    <property type="match status" value="1"/>
</dbReference>
<protein>
    <submittedName>
        <fullName evidence="4">Thioesterase II family protein</fullName>
    </submittedName>
</protein>
<sequence>MSVHLGAGRWLPGPVAAGARLRLLCLPHAGAGASAYRRWGAGLPAWIGAVPVQPPGRETRLGERPYRDCRALVRDLAGEVAPTLSRPYAVFGHSLGALLAYELVRELIERGCPPPARLFVSGRKAPQLAETLPRLAGASLDELAGLLSLLGGTPPELLGDRKVLALMAPVLRADFAVNESHHYAPHAPLEVPITAFAATADARASVADVAAWGARTGAEFRLHTLHGGHFAVLEQATRVHALIAEELAPWS</sequence>
<dbReference type="PANTHER" id="PTHR11487">
    <property type="entry name" value="THIOESTERASE"/>
    <property type="match status" value="1"/>
</dbReference>
<dbReference type="SMART" id="SM00824">
    <property type="entry name" value="PKS_TE"/>
    <property type="match status" value="1"/>
</dbReference>
<dbReference type="Proteomes" id="UP001596496">
    <property type="component" value="Unassembled WGS sequence"/>
</dbReference>
<evidence type="ECO:0000256" key="1">
    <source>
        <dbReference type="ARBA" id="ARBA00007169"/>
    </source>
</evidence>
<comment type="similarity">
    <text evidence="1">Belongs to the thioesterase family.</text>
</comment>